<dbReference type="Gene3D" id="2.60.120.10">
    <property type="entry name" value="Jelly Rolls"/>
    <property type="match status" value="1"/>
</dbReference>
<dbReference type="OrthoDB" id="1423961at2"/>
<dbReference type="InterPro" id="IPR052538">
    <property type="entry name" value="Flavonoid_dioxygenase-like"/>
</dbReference>
<reference evidence="2 3" key="1">
    <citation type="submission" date="2016-11" db="EMBL/GenBank/DDBJ databases">
        <authorList>
            <person name="Jaros S."/>
            <person name="Januszkiewicz K."/>
            <person name="Wedrychowicz H."/>
        </authorList>
    </citation>
    <scope>NUCLEOTIDE SEQUENCE [LARGE SCALE GENOMIC DNA]</scope>
    <source>
        <strain evidence="2 3">DSM 24574</strain>
    </source>
</reference>
<dbReference type="STRING" id="947013.SAMN04488109_3359"/>
<keyword evidence="3" id="KW-1185">Reference proteome</keyword>
<evidence type="ECO:0000259" key="1">
    <source>
        <dbReference type="Pfam" id="PF07883"/>
    </source>
</evidence>
<dbReference type="InterPro" id="IPR014710">
    <property type="entry name" value="RmlC-like_jellyroll"/>
</dbReference>
<dbReference type="Proteomes" id="UP000184212">
    <property type="component" value="Unassembled WGS sequence"/>
</dbReference>
<protein>
    <submittedName>
        <fullName evidence="2">Cupin domain-containing protein</fullName>
    </submittedName>
</protein>
<dbReference type="SUPFAM" id="SSF51182">
    <property type="entry name" value="RmlC-like cupins"/>
    <property type="match status" value="1"/>
</dbReference>
<evidence type="ECO:0000313" key="2">
    <source>
        <dbReference type="EMBL" id="SHH24880.1"/>
    </source>
</evidence>
<dbReference type="PANTHER" id="PTHR43346">
    <property type="entry name" value="LIGAND BINDING DOMAIN PROTEIN, PUTATIVE (AFU_ORTHOLOGUE AFUA_6G14370)-RELATED"/>
    <property type="match status" value="1"/>
</dbReference>
<sequence length="191" mass="21506">MKHIHQPRRKFLRVGVVGFCTAFFAHLPNLSFAKPTSGGDKGIVVREDEGTHILTRRKVPITIKISKAKQGVEGISFCVEDMSPGRKMRVHKHLNNDELIFIHKGEGTLTLDEETIAVKTGDVVFVPKDTWHGLDNTGTENLHMVFQYSPAGFEEYFIENGTPVGMPAKERSDEAYALTEKKYGMVYKDKQ</sequence>
<dbReference type="RefSeq" id="WP_084138187.1">
    <property type="nucleotide sequence ID" value="NZ_FQWQ01000002.1"/>
</dbReference>
<dbReference type="PANTHER" id="PTHR43346:SF1">
    <property type="entry name" value="QUERCETIN 2,3-DIOXYGENASE-RELATED"/>
    <property type="match status" value="1"/>
</dbReference>
<dbReference type="InterPro" id="IPR013096">
    <property type="entry name" value="Cupin_2"/>
</dbReference>
<name>A0A1M5RFI0_9BACT</name>
<dbReference type="InterPro" id="IPR011051">
    <property type="entry name" value="RmlC_Cupin_sf"/>
</dbReference>
<dbReference type="EMBL" id="FQWQ01000002">
    <property type="protein sequence ID" value="SHH24880.1"/>
    <property type="molecule type" value="Genomic_DNA"/>
</dbReference>
<proteinExistence type="predicted"/>
<feature type="domain" description="Cupin type-2" evidence="1">
    <location>
        <begin position="80"/>
        <end position="146"/>
    </location>
</feature>
<dbReference type="Pfam" id="PF07883">
    <property type="entry name" value="Cupin_2"/>
    <property type="match status" value="1"/>
</dbReference>
<organism evidence="2 3">
    <name type="scientific">Chryseolinea serpens</name>
    <dbReference type="NCBI Taxonomy" id="947013"/>
    <lineage>
        <taxon>Bacteria</taxon>
        <taxon>Pseudomonadati</taxon>
        <taxon>Bacteroidota</taxon>
        <taxon>Cytophagia</taxon>
        <taxon>Cytophagales</taxon>
        <taxon>Fulvivirgaceae</taxon>
        <taxon>Chryseolinea</taxon>
    </lineage>
</organism>
<evidence type="ECO:0000313" key="3">
    <source>
        <dbReference type="Proteomes" id="UP000184212"/>
    </source>
</evidence>
<dbReference type="AlphaFoldDB" id="A0A1M5RFI0"/>
<accession>A0A1M5RFI0</accession>
<gene>
    <name evidence="2" type="ORF">SAMN04488109_3359</name>
</gene>